<sequence length="111" mass="12211">MTIHSQLPMVSEQDRQKRHLQNPISIILNCEDPIETAVALEQQLFRSGHTAVVVRAEDALAVCPYVEAAGLIAIVAGNQSPIPFGLHFESNNTSEIIAQLIEQQILLNNLD</sequence>
<dbReference type="EMBL" id="SLZR01000019">
    <property type="protein sequence ID" value="TCS37636.1"/>
    <property type="molecule type" value="Genomic_DNA"/>
</dbReference>
<proteinExistence type="predicted"/>
<reference evidence="1 2" key="1">
    <citation type="submission" date="2019-03" db="EMBL/GenBank/DDBJ databases">
        <title>Genomic Encyclopedia of Archaeal and Bacterial Type Strains, Phase II (KMG-II): from individual species to whole genera.</title>
        <authorList>
            <person name="Goeker M."/>
        </authorList>
    </citation>
    <scope>NUCLEOTIDE SEQUENCE [LARGE SCALE GENOMIC DNA]</scope>
    <source>
        <strain evidence="1 2">DSM 15388</strain>
    </source>
</reference>
<evidence type="ECO:0000313" key="1">
    <source>
        <dbReference type="EMBL" id="TCS37636.1"/>
    </source>
</evidence>
<keyword evidence="2" id="KW-1185">Reference proteome</keyword>
<accession>A0A4R3HWH1</accession>
<gene>
    <name evidence="1" type="ORF">BCF53_11958</name>
</gene>
<evidence type="ECO:0000313" key="2">
    <source>
        <dbReference type="Proteomes" id="UP000295793"/>
    </source>
</evidence>
<comment type="caution">
    <text evidence="1">The sequence shown here is derived from an EMBL/GenBank/DDBJ whole genome shotgun (WGS) entry which is preliminary data.</text>
</comment>
<dbReference type="AlphaFoldDB" id="A0A4R3HWH1"/>
<name>A0A4R3HWH1_9GAMM</name>
<protein>
    <submittedName>
        <fullName evidence="1">Uncharacterized protein</fullName>
    </submittedName>
</protein>
<dbReference type="RefSeq" id="WP_132703375.1">
    <property type="nucleotide sequence ID" value="NZ_SLZR01000019.1"/>
</dbReference>
<dbReference type="Proteomes" id="UP000295793">
    <property type="component" value="Unassembled WGS sequence"/>
</dbReference>
<organism evidence="1 2">
    <name type="scientific">Reinekea marinisedimentorum</name>
    <dbReference type="NCBI Taxonomy" id="230495"/>
    <lineage>
        <taxon>Bacteria</taxon>
        <taxon>Pseudomonadati</taxon>
        <taxon>Pseudomonadota</taxon>
        <taxon>Gammaproteobacteria</taxon>
        <taxon>Oceanospirillales</taxon>
        <taxon>Saccharospirillaceae</taxon>
        <taxon>Reinekea</taxon>
    </lineage>
</organism>